<reference evidence="3" key="1">
    <citation type="submission" date="2021-01" db="EMBL/GenBank/DDBJ databases">
        <authorList>
            <person name="Corre E."/>
            <person name="Pelletier E."/>
            <person name="Niang G."/>
            <person name="Scheremetjew M."/>
            <person name="Finn R."/>
            <person name="Kale V."/>
            <person name="Holt S."/>
            <person name="Cochrane G."/>
            <person name="Meng A."/>
            <person name="Brown T."/>
            <person name="Cohen L."/>
        </authorList>
    </citation>
    <scope>NUCLEOTIDE SEQUENCE</scope>
    <source>
        <strain evidence="3">10249 10 AB</strain>
    </source>
</reference>
<dbReference type="EMBL" id="HBIX01016547">
    <property type="protein sequence ID" value="CAE0719218.1"/>
    <property type="molecule type" value="Transcribed_RNA"/>
</dbReference>
<dbReference type="AlphaFoldDB" id="A0A7S4AKR4"/>
<organism evidence="3">
    <name type="scientific">Pseudo-nitzschia australis</name>
    <dbReference type="NCBI Taxonomy" id="44445"/>
    <lineage>
        <taxon>Eukaryota</taxon>
        <taxon>Sar</taxon>
        <taxon>Stramenopiles</taxon>
        <taxon>Ochrophyta</taxon>
        <taxon>Bacillariophyta</taxon>
        <taxon>Bacillariophyceae</taxon>
        <taxon>Bacillariophycidae</taxon>
        <taxon>Bacillariales</taxon>
        <taxon>Bacillariaceae</taxon>
        <taxon>Pseudo-nitzschia</taxon>
    </lineage>
</organism>
<evidence type="ECO:0000256" key="1">
    <source>
        <dbReference type="SAM" id="MobiDB-lite"/>
    </source>
</evidence>
<proteinExistence type="predicted"/>
<feature type="compositionally biased region" description="Polar residues" evidence="1">
    <location>
        <begin position="202"/>
        <end position="211"/>
    </location>
</feature>
<feature type="region of interest" description="Disordered" evidence="1">
    <location>
        <begin position="133"/>
        <end position="165"/>
    </location>
</feature>
<gene>
    <name evidence="3" type="ORF">PAUS00366_LOCUS11972</name>
</gene>
<feature type="compositionally biased region" description="Low complexity" evidence="1">
    <location>
        <begin position="133"/>
        <end position="154"/>
    </location>
</feature>
<dbReference type="InterPro" id="IPR049227">
    <property type="entry name" value="DUF6824"/>
</dbReference>
<evidence type="ECO:0000259" key="2">
    <source>
        <dbReference type="Pfam" id="PF20710"/>
    </source>
</evidence>
<feature type="region of interest" description="Disordered" evidence="1">
    <location>
        <begin position="268"/>
        <end position="334"/>
    </location>
</feature>
<name>A0A7S4AKR4_9STRA</name>
<feature type="compositionally biased region" description="Polar residues" evidence="1">
    <location>
        <begin position="268"/>
        <end position="281"/>
    </location>
</feature>
<feature type="compositionally biased region" description="Low complexity" evidence="1">
    <location>
        <begin position="212"/>
        <end position="227"/>
    </location>
</feature>
<dbReference type="Pfam" id="PF20710">
    <property type="entry name" value="DUF6824"/>
    <property type="match status" value="1"/>
</dbReference>
<evidence type="ECO:0000313" key="3">
    <source>
        <dbReference type="EMBL" id="CAE0719218.1"/>
    </source>
</evidence>
<feature type="region of interest" description="Disordered" evidence="1">
    <location>
        <begin position="202"/>
        <end position="227"/>
    </location>
</feature>
<accession>A0A7S4AKR4</accession>
<feature type="domain" description="DUF6824" evidence="2">
    <location>
        <begin position="27"/>
        <end position="117"/>
    </location>
</feature>
<protein>
    <recommendedName>
        <fullName evidence="2">DUF6824 domain-containing protein</fullName>
    </recommendedName>
</protein>
<sequence>MATTTSLSSTTTTTPLLCMIVNPTDTDVLFGKGAHCNHHKGSKLWRETIALRLQEYFPEIASKPKLNRAGKKRLSLEIVEQMRAAGGRFLLKAKDGKYWDDIGDENAGGRIRQRFRDQKRQYDNWISTQLEVQSQTQMPTQIQSSQTTPSQPHQMEPVPVFTSSPSGPSTLARNYMLGLSNNPHHFDSSLHEIDLQKYWNSKGSSDATSIRTVSTASLSKRSSLSSVSRSNNSAAAWSYCENFIPLISPDHDRPSIRQDQKLDYDYNSVQAKPEYNTSTNTSLSSEHEAEQHSHSTTTNNSQRPDALTAEKRETSNQHTYHKSKKPSLNRDKSAATNRLKQKYFPESLHINTGVNSDVNSDVNIDTPAGPKSRMNACTSEYDDIRLSFRSLTVSDVCDQSDCEPLPFNTCTSVFNSPSVIGRKSSRPKILSVDCRETTNRSLQMSQLNQEILRKTEPLMEGGESFYAFACRDLCSITSDRPHALTNESRMSSVELLDSTFDASWYQIVEEL</sequence>